<dbReference type="GeneID" id="66054267"/>
<organism evidence="2 3">
    <name type="scientific">Chlamydomonas reinhardtii</name>
    <name type="common">Chlamydomonas smithii</name>
    <dbReference type="NCBI Taxonomy" id="3055"/>
    <lineage>
        <taxon>Eukaryota</taxon>
        <taxon>Viridiplantae</taxon>
        <taxon>Chlorophyta</taxon>
        <taxon>core chlorophytes</taxon>
        <taxon>Chlorophyceae</taxon>
        <taxon>CS clade</taxon>
        <taxon>Chlamydomonadales</taxon>
        <taxon>Chlamydomonadaceae</taxon>
        <taxon>Chlamydomonas</taxon>
    </lineage>
</organism>
<feature type="region of interest" description="Disordered" evidence="1">
    <location>
        <begin position="1"/>
        <end position="23"/>
    </location>
</feature>
<protein>
    <submittedName>
        <fullName evidence="2">Uncharacterized protein</fullName>
    </submittedName>
</protein>
<evidence type="ECO:0000256" key="1">
    <source>
        <dbReference type="SAM" id="MobiDB-lite"/>
    </source>
</evidence>
<sequence length="171" mass="18742">MLRPARPIPSWSQTGRQQYDGERAGRARFMVDAHGYTEEQAACADINSPYAQDPRLIARALIHGTAAGEAGAAAAAPQYGAAGRRERRGVPAAAAESEELGRLLFPRARTRRLDETASDLGGRRVRRAEEGPDGVLEYLGALARPRYFRVQWSDGEEQQLTLAEARRLLAD</sequence>
<name>A0A2K3DG60_CHLRE</name>
<accession>A0A2K3DG60</accession>
<proteinExistence type="predicted"/>
<gene>
    <name evidence="2" type="ORF">CHLRE_08g358542v5</name>
</gene>
<evidence type="ECO:0000313" key="2">
    <source>
        <dbReference type="EMBL" id="PNW79534.1"/>
    </source>
</evidence>
<dbReference type="RefSeq" id="XP_042921728.1">
    <property type="nucleotide sequence ID" value="XM_043064727.1"/>
</dbReference>
<reference evidence="2 3" key="1">
    <citation type="journal article" date="2007" name="Science">
        <title>The Chlamydomonas genome reveals the evolution of key animal and plant functions.</title>
        <authorList>
            <person name="Merchant S.S."/>
            <person name="Prochnik S.E."/>
            <person name="Vallon O."/>
            <person name="Harris E.H."/>
            <person name="Karpowicz S.J."/>
            <person name="Witman G.B."/>
            <person name="Terry A."/>
            <person name="Salamov A."/>
            <person name="Fritz-Laylin L.K."/>
            <person name="Marechal-Drouard L."/>
            <person name="Marshall W.F."/>
            <person name="Qu L.H."/>
            <person name="Nelson D.R."/>
            <person name="Sanderfoot A.A."/>
            <person name="Spalding M.H."/>
            <person name="Kapitonov V.V."/>
            <person name="Ren Q."/>
            <person name="Ferris P."/>
            <person name="Lindquist E."/>
            <person name="Shapiro H."/>
            <person name="Lucas S.M."/>
            <person name="Grimwood J."/>
            <person name="Schmutz J."/>
            <person name="Cardol P."/>
            <person name="Cerutti H."/>
            <person name="Chanfreau G."/>
            <person name="Chen C.L."/>
            <person name="Cognat V."/>
            <person name="Croft M.T."/>
            <person name="Dent R."/>
            <person name="Dutcher S."/>
            <person name="Fernandez E."/>
            <person name="Fukuzawa H."/>
            <person name="Gonzalez-Ballester D."/>
            <person name="Gonzalez-Halphen D."/>
            <person name="Hallmann A."/>
            <person name="Hanikenne M."/>
            <person name="Hippler M."/>
            <person name="Inwood W."/>
            <person name="Jabbari K."/>
            <person name="Kalanon M."/>
            <person name="Kuras R."/>
            <person name="Lefebvre P.A."/>
            <person name="Lemaire S.D."/>
            <person name="Lobanov A.V."/>
            <person name="Lohr M."/>
            <person name="Manuell A."/>
            <person name="Meier I."/>
            <person name="Mets L."/>
            <person name="Mittag M."/>
            <person name="Mittelmeier T."/>
            <person name="Moroney J.V."/>
            <person name="Moseley J."/>
            <person name="Napoli C."/>
            <person name="Nedelcu A.M."/>
            <person name="Niyogi K."/>
            <person name="Novoselov S.V."/>
            <person name="Paulsen I.T."/>
            <person name="Pazour G."/>
            <person name="Purton S."/>
            <person name="Ral J.P."/>
            <person name="Riano-Pachon D.M."/>
            <person name="Riekhof W."/>
            <person name="Rymarquis L."/>
            <person name="Schroda M."/>
            <person name="Stern D."/>
            <person name="Umen J."/>
            <person name="Willows R."/>
            <person name="Wilson N."/>
            <person name="Zimmer S.L."/>
            <person name="Allmer J."/>
            <person name="Balk J."/>
            <person name="Bisova K."/>
            <person name="Chen C.J."/>
            <person name="Elias M."/>
            <person name="Gendler K."/>
            <person name="Hauser C."/>
            <person name="Lamb M.R."/>
            <person name="Ledford H."/>
            <person name="Long J.C."/>
            <person name="Minagawa J."/>
            <person name="Page M.D."/>
            <person name="Pan J."/>
            <person name="Pootakham W."/>
            <person name="Roje S."/>
            <person name="Rose A."/>
            <person name="Stahlberg E."/>
            <person name="Terauchi A.M."/>
            <person name="Yang P."/>
            <person name="Ball S."/>
            <person name="Bowler C."/>
            <person name="Dieckmann C.L."/>
            <person name="Gladyshev V.N."/>
            <person name="Green P."/>
            <person name="Jorgensen R."/>
            <person name="Mayfield S."/>
            <person name="Mueller-Roeber B."/>
            <person name="Rajamani S."/>
            <person name="Sayre R.T."/>
            <person name="Brokstein P."/>
            <person name="Dubchak I."/>
            <person name="Goodstein D."/>
            <person name="Hornick L."/>
            <person name="Huang Y.W."/>
            <person name="Jhaveri J."/>
            <person name="Luo Y."/>
            <person name="Martinez D."/>
            <person name="Ngau W.C."/>
            <person name="Otillar B."/>
            <person name="Poliakov A."/>
            <person name="Porter A."/>
            <person name="Szajkowski L."/>
            <person name="Werner G."/>
            <person name="Zhou K."/>
            <person name="Grigoriev I.V."/>
            <person name="Rokhsar D.S."/>
            <person name="Grossman A.R."/>
        </authorList>
    </citation>
    <scope>NUCLEOTIDE SEQUENCE [LARGE SCALE GENOMIC DNA]</scope>
    <source>
        <strain evidence="3">CC-503</strain>
    </source>
</reference>
<evidence type="ECO:0000313" key="3">
    <source>
        <dbReference type="Proteomes" id="UP000006906"/>
    </source>
</evidence>
<dbReference type="KEGG" id="cre:CHLRE_08g358542v5"/>
<dbReference type="AlphaFoldDB" id="A0A2K3DG60"/>
<keyword evidence="3" id="KW-1185">Reference proteome</keyword>
<dbReference type="InParanoid" id="A0A2K3DG60"/>
<dbReference type="EMBL" id="CM008969">
    <property type="protein sequence ID" value="PNW79534.1"/>
    <property type="molecule type" value="Genomic_DNA"/>
</dbReference>
<dbReference type="Proteomes" id="UP000006906">
    <property type="component" value="Chromosome 8"/>
</dbReference>
<dbReference type="Gramene" id="PNW79534">
    <property type="protein sequence ID" value="PNW79534"/>
    <property type="gene ID" value="CHLRE_08g358542v5"/>
</dbReference>
<dbReference type="OrthoDB" id="552377at2759"/>